<accession>A0AAW0P682</accession>
<dbReference type="EMBL" id="JBBPFD010000010">
    <property type="protein sequence ID" value="KAK7910436.1"/>
    <property type="molecule type" value="Genomic_DNA"/>
</dbReference>
<evidence type="ECO:0000313" key="1">
    <source>
        <dbReference type="EMBL" id="KAK7910436.1"/>
    </source>
</evidence>
<reference evidence="2" key="1">
    <citation type="submission" date="2024-04" db="EMBL/GenBank/DDBJ databases">
        <title>Salinicola lusitanus LLJ914,a marine bacterium isolated from the Okinawa Trough.</title>
        <authorList>
            <person name="Li J."/>
        </authorList>
    </citation>
    <scope>NUCLEOTIDE SEQUENCE [LARGE SCALE GENOMIC DNA]</scope>
</reference>
<keyword evidence="2" id="KW-1185">Reference proteome</keyword>
<proteinExistence type="predicted"/>
<organism evidence="1 2">
    <name type="scientific">Mugilogobius chulae</name>
    <name type="common">yellowstripe goby</name>
    <dbReference type="NCBI Taxonomy" id="88201"/>
    <lineage>
        <taxon>Eukaryota</taxon>
        <taxon>Metazoa</taxon>
        <taxon>Chordata</taxon>
        <taxon>Craniata</taxon>
        <taxon>Vertebrata</taxon>
        <taxon>Euteleostomi</taxon>
        <taxon>Actinopterygii</taxon>
        <taxon>Neopterygii</taxon>
        <taxon>Teleostei</taxon>
        <taxon>Neoteleostei</taxon>
        <taxon>Acanthomorphata</taxon>
        <taxon>Gobiaria</taxon>
        <taxon>Gobiiformes</taxon>
        <taxon>Gobioidei</taxon>
        <taxon>Gobiidae</taxon>
        <taxon>Gobionellinae</taxon>
        <taxon>Mugilogobius</taxon>
    </lineage>
</organism>
<sequence length="150" mass="16832">MVRSQAGSKESKKRLSSWTKWHSLQSLQELSIFTETPMEADVCCLENQVNPTSMVQGSDNIYPQGERLCEITTTTVLKMDAKASSYIRKWLGLPRCLATSALFGRNILKLPTKSITLGYKQEKAQLVLELKDSPDPVIQSTNVKVRTGRK</sequence>
<evidence type="ECO:0000313" key="2">
    <source>
        <dbReference type="Proteomes" id="UP001460270"/>
    </source>
</evidence>
<name>A0AAW0P682_9GOBI</name>
<protein>
    <submittedName>
        <fullName evidence="1">Uncharacterized protein</fullName>
    </submittedName>
</protein>
<dbReference type="AlphaFoldDB" id="A0AAW0P682"/>
<comment type="caution">
    <text evidence="1">The sequence shown here is derived from an EMBL/GenBank/DDBJ whole genome shotgun (WGS) entry which is preliminary data.</text>
</comment>
<dbReference type="Proteomes" id="UP001460270">
    <property type="component" value="Unassembled WGS sequence"/>
</dbReference>
<gene>
    <name evidence="1" type="ORF">WMY93_015120</name>
</gene>